<dbReference type="EMBL" id="JBJQND010000015">
    <property type="protein sequence ID" value="KAL3851874.1"/>
    <property type="molecule type" value="Genomic_DNA"/>
</dbReference>
<evidence type="ECO:0000313" key="1">
    <source>
        <dbReference type="EMBL" id="KAL3851874.1"/>
    </source>
</evidence>
<evidence type="ECO:0000313" key="2">
    <source>
        <dbReference type="Proteomes" id="UP001634394"/>
    </source>
</evidence>
<dbReference type="Proteomes" id="UP001634394">
    <property type="component" value="Unassembled WGS sequence"/>
</dbReference>
<accession>A0ABD3UQT2</accession>
<comment type="caution">
    <text evidence="1">The sequence shown here is derived from an EMBL/GenBank/DDBJ whole genome shotgun (WGS) entry which is preliminary data.</text>
</comment>
<reference evidence="1 2" key="1">
    <citation type="submission" date="2024-11" db="EMBL/GenBank/DDBJ databases">
        <title>Chromosome-level genome assembly of the freshwater bivalve Anodonta woodiana.</title>
        <authorList>
            <person name="Chen X."/>
        </authorList>
    </citation>
    <scope>NUCLEOTIDE SEQUENCE [LARGE SCALE GENOMIC DNA]</scope>
    <source>
        <strain evidence="1">MN2024</strain>
        <tissue evidence="1">Gills</tissue>
    </source>
</reference>
<sequence length="82" mass="9461">MFDFQEMKSLQMWLAGLCLDINATRTALDRVRRDHDEEILQWKSDVSDFLLLPSEALASETIIYRENAAQSEALNIPFAEDI</sequence>
<protein>
    <submittedName>
        <fullName evidence="1">Uncharacterized protein</fullName>
    </submittedName>
</protein>
<keyword evidence="2" id="KW-1185">Reference proteome</keyword>
<name>A0ABD3UQT2_SINWO</name>
<proteinExistence type="predicted"/>
<dbReference type="AlphaFoldDB" id="A0ABD3UQT2"/>
<gene>
    <name evidence="1" type="ORF">ACJMK2_015574</name>
</gene>
<organism evidence="1 2">
    <name type="scientific">Sinanodonta woodiana</name>
    <name type="common">Chinese pond mussel</name>
    <name type="synonym">Anodonta woodiana</name>
    <dbReference type="NCBI Taxonomy" id="1069815"/>
    <lineage>
        <taxon>Eukaryota</taxon>
        <taxon>Metazoa</taxon>
        <taxon>Spiralia</taxon>
        <taxon>Lophotrochozoa</taxon>
        <taxon>Mollusca</taxon>
        <taxon>Bivalvia</taxon>
        <taxon>Autobranchia</taxon>
        <taxon>Heteroconchia</taxon>
        <taxon>Palaeoheterodonta</taxon>
        <taxon>Unionida</taxon>
        <taxon>Unionoidea</taxon>
        <taxon>Unionidae</taxon>
        <taxon>Unioninae</taxon>
        <taxon>Sinanodonta</taxon>
    </lineage>
</organism>